<dbReference type="Proteomes" id="UP000231823">
    <property type="component" value="Chromosome"/>
</dbReference>
<proteinExistence type="predicted"/>
<dbReference type="EMBL" id="CP025057">
    <property type="protein sequence ID" value="AUB31235.1"/>
    <property type="molecule type" value="Genomic_DNA"/>
</dbReference>
<accession>A0A2K8SD34</accession>
<sequence length="231" mass="27123">MQKKVWNKLFESSQELLINFSQDQDKLINSVKKFSEDLVAFSEVYFSNREEFFKFLKSNYNNFYLQATSIVSSADSVSVIMQLNEGANDYLILINLFRQLLVTLDTLTSNYWLRVAEKVKESKSIKEIINISNYAQFEDYDEVSNSVLKILEKNNIKINDFFKNYMNKELWREIKILEGKILNKPDGDFEYFKELVSKSDDLADDMVINLWAILAINISYLEFLNNIVGEK</sequence>
<dbReference type="KEGG" id="sfz:SFLOR_v1c01740"/>
<evidence type="ECO:0000313" key="1">
    <source>
        <dbReference type="EMBL" id="AUB31235.1"/>
    </source>
</evidence>
<protein>
    <submittedName>
        <fullName evidence="1">Uncharacterized protein</fullName>
    </submittedName>
</protein>
<dbReference type="AlphaFoldDB" id="A0A2K8SD34"/>
<name>A0A2K8SD34_9MOLU</name>
<gene>
    <name evidence="1" type="ORF">SFLOR_v1c01740</name>
</gene>
<dbReference type="RefSeq" id="WP_100916225.1">
    <property type="nucleotide sequence ID" value="NZ_CP025057.1"/>
</dbReference>
<evidence type="ECO:0000313" key="2">
    <source>
        <dbReference type="Proteomes" id="UP000231823"/>
    </source>
</evidence>
<dbReference type="OrthoDB" id="389122at2"/>
<organism evidence="1 2">
    <name type="scientific">Spiroplasma floricola 23-6</name>
    <dbReference type="NCBI Taxonomy" id="1336749"/>
    <lineage>
        <taxon>Bacteria</taxon>
        <taxon>Bacillati</taxon>
        <taxon>Mycoplasmatota</taxon>
        <taxon>Mollicutes</taxon>
        <taxon>Entomoplasmatales</taxon>
        <taxon>Spiroplasmataceae</taxon>
        <taxon>Spiroplasma</taxon>
    </lineage>
</organism>
<reference evidence="1 2" key="1">
    <citation type="submission" date="2017-12" db="EMBL/GenBank/DDBJ databases">
        <title>Complete genome sequence of Spiroplasma floricola 23-6 (ATCC 29989).</title>
        <authorList>
            <person name="Tsai Y.-M."/>
            <person name="Wu P.-S."/>
            <person name="Lo W.-S."/>
            <person name="Kuo C.-H."/>
        </authorList>
    </citation>
    <scope>NUCLEOTIDE SEQUENCE [LARGE SCALE GENOMIC DNA]</scope>
    <source>
        <strain evidence="1 2">23-6</strain>
    </source>
</reference>
<keyword evidence="2" id="KW-1185">Reference proteome</keyword>